<evidence type="ECO:0000313" key="2">
    <source>
        <dbReference type="EMBL" id="MCL7928419.1"/>
    </source>
</evidence>
<protein>
    <submittedName>
        <fullName evidence="2">Molybdopterin-dependent oxidoreductase</fullName>
    </submittedName>
</protein>
<organism evidence="2 3">
    <name type="scientific">Halomonas llamarensis</name>
    <dbReference type="NCBI Taxonomy" id="2945104"/>
    <lineage>
        <taxon>Bacteria</taxon>
        <taxon>Pseudomonadati</taxon>
        <taxon>Pseudomonadota</taxon>
        <taxon>Gammaproteobacteria</taxon>
        <taxon>Oceanospirillales</taxon>
        <taxon>Halomonadaceae</taxon>
        <taxon>Halomonas</taxon>
    </lineage>
</organism>
<dbReference type="InterPro" id="IPR000572">
    <property type="entry name" value="OxRdtase_Mopterin-bd_dom"/>
</dbReference>
<accession>A0ABT0SKT6</accession>
<keyword evidence="3" id="KW-1185">Reference proteome</keyword>
<dbReference type="Gene3D" id="3.90.420.10">
    <property type="entry name" value="Oxidoreductase, molybdopterin-binding domain"/>
    <property type="match status" value="1"/>
</dbReference>
<dbReference type="SUPFAM" id="SSF56524">
    <property type="entry name" value="Oxidoreductase molybdopterin-binding domain"/>
    <property type="match status" value="1"/>
</dbReference>
<sequence length="171" mass="19279">MKALLLGIIVLIFSTAQWGLADEESVSLALPQGPVILTISGAIERTNVDDEAHFDRTMLNALPQHEVRTDTPWTEQAHVYRGPLMRELLAHVGAQGEHVLVAALNGYDVKIPSDDFVAYDVLLAIESDGEPMPIREYGPLWVLYPFDYHEVLLSEKMRFRAVWQVMRINVL</sequence>
<reference evidence="2" key="1">
    <citation type="submission" date="2022-05" db="EMBL/GenBank/DDBJ databases">
        <title>Halomonas geminus sp. nov. and Halomonas llamarensis sp. nov. isolated from high-altitude salars of the Atacama Desert.</title>
        <authorList>
            <person name="Hintersatz C."/>
            <person name="Rojas L.A."/>
            <person name="Wei T.-S."/>
            <person name="Kutschke S."/>
            <person name="Lehmann F."/>
            <person name="Jain R."/>
            <person name="Pollmann K."/>
        </authorList>
    </citation>
    <scope>NUCLEOTIDE SEQUENCE</scope>
    <source>
        <strain evidence="2">ATCHA</strain>
    </source>
</reference>
<evidence type="ECO:0000313" key="3">
    <source>
        <dbReference type="Proteomes" id="UP001165308"/>
    </source>
</evidence>
<name>A0ABT0SKT6_9GAMM</name>
<dbReference type="Proteomes" id="UP001165308">
    <property type="component" value="Unassembled WGS sequence"/>
</dbReference>
<comment type="caution">
    <text evidence="2">The sequence shown here is derived from an EMBL/GenBank/DDBJ whole genome shotgun (WGS) entry which is preliminary data.</text>
</comment>
<dbReference type="InterPro" id="IPR036374">
    <property type="entry name" value="OxRdtase_Mopterin-bd_sf"/>
</dbReference>
<evidence type="ECO:0000259" key="1">
    <source>
        <dbReference type="Pfam" id="PF00174"/>
    </source>
</evidence>
<dbReference type="Pfam" id="PF00174">
    <property type="entry name" value="Oxidored_molyb"/>
    <property type="match status" value="1"/>
</dbReference>
<proteinExistence type="predicted"/>
<feature type="domain" description="Oxidoreductase molybdopterin-binding" evidence="1">
    <location>
        <begin position="71"/>
        <end position="145"/>
    </location>
</feature>
<gene>
    <name evidence="2" type="ORF">M8006_00210</name>
</gene>
<dbReference type="EMBL" id="JAMJPJ010000001">
    <property type="protein sequence ID" value="MCL7928419.1"/>
    <property type="molecule type" value="Genomic_DNA"/>
</dbReference>